<dbReference type="InterPro" id="IPR008880">
    <property type="entry name" value="Trigger_fac_C"/>
</dbReference>
<dbReference type="FunFam" id="3.10.50.40:FF:000001">
    <property type="entry name" value="Trigger factor"/>
    <property type="match status" value="1"/>
</dbReference>
<protein>
    <recommendedName>
        <fullName evidence="4 12">Trigger factor</fullName>
        <shortName evidence="12">TF</shortName>
        <ecNumber evidence="3 12">5.2.1.8</ecNumber>
    </recommendedName>
    <alternativeName>
        <fullName evidence="11 12">PPIase</fullName>
    </alternativeName>
</protein>
<sequence>MQATETLSQGLKREYQVVLPAGELAEKLDAQIASMKDKVQIKGFRPGKVPVGHLKRVYGKSIMGDVVQEAVNAAQQKILDDNKLRLAAAPKFNFPEDKGEMEKVLEASGDLTFSIAFEVLPTFEVGSFDDIEVERLVAEVSDGEIEDAIKRLVDRNRVYTAREEGAAAENGDKLTIDFVGKIGDEAFEGGAAQGVDLVLGSGSFIPGFEDQLIGAKAGEDRTVNVTFPEDYSAANLAGKDAVFDVKVTAVAAPGEQAVDDEFAKGFGFEGAEKLREAIAERLKGDHDKASREKLKRTLLDALDKRYAFDLPEELVSHEFDGIWNQLLAEQRSTGKSFEDAGTTEEAQRADYRRIAERRVRLGLVVAEVGESAGVKVTDDEVTRGIVDQARQFPGQEKLLWEYYQKNPQALAQIRAPIFEEKVIDHILGQAKVMDKTVSKEELFKPQDDE</sequence>
<dbReference type="GO" id="GO:0051301">
    <property type="term" value="P:cell division"/>
    <property type="evidence" value="ECO:0007669"/>
    <property type="project" value="UniProtKB-KW"/>
</dbReference>
<dbReference type="GO" id="GO:0043022">
    <property type="term" value="F:ribosome binding"/>
    <property type="evidence" value="ECO:0007669"/>
    <property type="project" value="TreeGrafter"/>
</dbReference>
<dbReference type="PROSITE" id="PS50059">
    <property type="entry name" value="FKBP_PPIASE"/>
    <property type="match status" value="1"/>
</dbReference>
<dbReference type="EC" id="5.2.1.8" evidence="3 12"/>
<dbReference type="GO" id="GO:0005737">
    <property type="term" value="C:cytoplasm"/>
    <property type="evidence" value="ECO:0007669"/>
    <property type="project" value="UniProtKB-SubCell"/>
</dbReference>
<keyword evidence="9 12" id="KW-0131">Cell cycle</keyword>
<evidence type="ECO:0000256" key="2">
    <source>
        <dbReference type="ARBA" id="ARBA00005464"/>
    </source>
</evidence>
<dbReference type="GO" id="GO:0003755">
    <property type="term" value="F:peptidyl-prolyl cis-trans isomerase activity"/>
    <property type="evidence" value="ECO:0007669"/>
    <property type="project" value="UniProtKB-UniRule"/>
</dbReference>
<dbReference type="OrthoDB" id="9767721at2"/>
<dbReference type="SUPFAM" id="SSF102735">
    <property type="entry name" value="Trigger factor ribosome-binding domain"/>
    <property type="match status" value="1"/>
</dbReference>
<keyword evidence="5 12" id="KW-0132">Cell division</keyword>
<dbReference type="Gene3D" id="1.10.3120.10">
    <property type="entry name" value="Trigger factor, C-terminal domain"/>
    <property type="match status" value="1"/>
</dbReference>
<evidence type="ECO:0000256" key="10">
    <source>
        <dbReference type="ARBA" id="ARBA00024849"/>
    </source>
</evidence>
<evidence type="ECO:0000313" key="17">
    <source>
        <dbReference type="Proteomes" id="UP000439113"/>
    </source>
</evidence>
<dbReference type="SUPFAM" id="SSF109998">
    <property type="entry name" value="Triger factor/SurA peptide-binding domain-like"/>
    <property type="match status" value="1"/>
</dbReference>
<comment type="similarity">
    <text evidence="2 12 14">Belongs to the FKBP-type PPIase family. Tig subfamily.</text>
</comment>
<dbReference type="PANTHER" id="PTHR30560">
    <property type="entry name" value="TRIGGER FACTOR CHAPERONE AND PEPTIDYL-PROLYL CIS/TRANS ISOMERASE"/>
    <property type="match status" value="1"/>
</dbReference>
<dbReference type="Pfam" id="PF05697">
    <property type="entry name" value="Trigger_N"/>
    <property type="match status" value="1"/>
</dbReference>
<evidence type="ECO:0000256" key="1">
    <source>
        <dbReference type="ARBA" id="ARBA00000971"/>
    </source>
</evidence>
<dbReference type="GO" id="GO:0044183">
    <property type="term" value="F:protein folding chaperone"/>
    <property type="evidence" value="ECO:0007669"/>
    <property type="project" value="TreeGrafter"/>
</dbReference>
<evidence type="ECO:0000256" key="4">
    <source>
        <dbReference type="ARBA" id="ARBA00016902"/>
    </source>
</evidence>
<comment type="catalytic activity">
    <reaction evidence="1 12 13">
        <text>[protein]-peptidylproline (omega=180) = [protein]-peptidylproline (omega=0)</text>
        <dbReference type="Rhea" id="RHEA:16237"/>
        <dbReference type="Rhea" id="RHEA-COMP:10747"/>
        <dbReference type="Rhea" id="RHEA-COMP:10748"/>
        <dbReference type="ChEBI" id="CHEBI:83833"/>
        <dbReference type="ChEBI" id="CHEBI:83834"/>
        <dbReference type="EC" id="5.2.1.8"/>
    </reaction>
</comment>
<comment type="function">
    <text evidence="10 12">Involved in protein export. Acts as a chaperone by maintaining the newly synthesized protein in an open conformation. Functions as a peptidyl-prolyl cis-trans isomerase.</text>
</comment>
<dbReference type="Proteomes" id="UP000439113">
    <property type="component" value="Unassembled WGS sequence"/>
</dbReference>
<dbReference type="Gene3D" id="3.10.50.40">
    <property type="match status" value="1"/>
</dbReference>
<dbReference type="PIRSF" id="PIRSF003095">
    <property type="entry name" value="Trigger_factor"/>
    <property type="match status" value="1"/>
</dbReference>
<dbReference type="Pfam" id="PF05698">
    <property type="entry name" value="Trigger_C"/>
    <property type="match status" value="1"/>
</dbReference>
<evidence type="ECO:0000313" key="16">
    <source>
        <dbReference type="EMBL" id="MTV31730.1"/>
    </source>
</evidence>
<dbReference type="AlphaFoldDB" id="A0A6N8DMI2"/>
<dbReference type="GO" id="GO:0015031">
    <property type="term" value="P:protein transport"/>
    <property type="evidence" value="ECO:0007669"/>
    <property type="project" value="UniProtKB-UniRule"/>
</dbReference>
<dbReference type="NCBIfam" id="TIGR00115">
    <property type="entry name" value="tig"/>
    <property type="match status" value="1"/>
</dbReference>
<dbReference type="InterPro" id="IPR001179">
    <property type="entry name" value="PPIase_FKBP_dom"/>
</dbReference>
<dbReference type="Pfam" id="PF00254">
    <property type="entry name" value="FKBP_C"/>
    <property type="match status" value="1"/>
</dbReference>
<dbReference type="InterPro" id="IPR046357">
    <property type="entry name" value="PPIase_dom_sf"/>
</dbReference>
<dbReference type="GO" id="GO:0051083">
    <property type="term" value="P:'de novo' cotranslational protein folding"/>
    <property type="evidence" value="ECO:0007669"/>
    <property type="project" value="TreeGrafter"/>
</dbReference>
<keyword evidence="6 12" id="KW-0697">Rotamase</keyword>
<dbReference type="InterPro" id="IPR008881">
    <property type="entry name" value="Trigger_fac_ribosome-bd_bac"/>
</dbReference>
<evidence type="ECO:0000256" key="7">
    <source>
        <dbReference type="ARBA" id="ARBA00023186"/>
    </source>
</evidence>
<dbReference type="Gene3D" id="3.30.70.1050">
    <property type="entry name" value="Trigger factor ribosome-binding domain"/>
    <property type="match status" value="1"/>
</dbReference>
<dbReference type="InterPro" id="IPR005215">
    <property type="entry name" value="Trig_fac"/>
</dbReference>
<reference evidence="16 17" key="1">
    <citation type="submission" date="2019-11" db="EMBL/GenBank/DDBJ databases">
        <title>Whole-genome sequence of a Rhodoblastus acidophilus DSM 142.</title>
        <authorList>
            <person name="Kyndt J.A."/>
            <person name="Meyer T.E."/>
        </authorList>
    </citation>
    <scope>NUCLEOTIDE SEQUENCE [LARGE SCALE GENOMIC DNA]</scope>
    <source>
        <strain evidence="16 17">DSM 142</strain>
    </source>
</reference>
<accession>A0A6N8DMI2</accession>
<evidence type="ECO:0000256" key="8">
    <source>
        <dbReference type="ARBA" id="ARBA00023235"/>
    </source>
</evidence>
<keyword evidence="8 12" id="KW-0413">Isomerase</keyword>
<comment type="domain">
    <text evidence="12">Consists of 3 domains; the N-terminus binds the ribosome, the middle domain has PPIase activity, while the C-terminus has intrinsic chaperone activity on its own.</text>
</comment>
<dbReference type="GO" id="GO:0043335">
    <property type="term" value="P:protein unfolding"/>
    <property type="evidence" value="ECO:0007669"/>
    <property type="project" value="TreeGrafter"/>
</dbReference>
<evidence type="ECO:0000256" key="9">
    <source>
        <dbReference type="ARBA" id="ARBA00023306"/>
    </source>
</evidence>
<keyword evidence="12" id="KW-0963">Cytoplasm</keyword>
<dbReference type="SUPFAM" id="SSF54534">
    <property type="entry name" value="FKBP-like"/>
    <property type="match status" value="1"/>
</dbReference>
<evidence type="ECO:0000259" key="15">
    <source>
        <dbReference type="PROSITE" id="PS50059"/>
    </source>
</evidence>
<proteinExistence type="inferred from homology"/>
<evidence type="ECO:0000256" key="6">
    <source>
        <dbReference type="ARBA" id="ARBA00023110"/>
    </source>
</evidence>
<gene>
    <name evidence="12" type="primary">tig</name>
    <name evidence="16" type="ORF">GJ654_12090</name>
</gene>
<dbReference type="HAMAP" id="MF_00303">
    <property type="entry name" value="Trigger_factor_Tig"/>
    <property type="match status" value="1"/>
</dbReference>
<comment type="caution">
    <text evidence="16">The sequence shown here is derived from an EMBL/GenBank/DDBJ whole genome shotgun (WGS) entry which is preliminary data.</text>
</comment>
<evidence type="ECO:0000256" key="12">
    <source>
        <dbReference type="HAMAP-Rule" id="MF_00303"/>
    </source>
</evidence>
<evidence type="ECO:0000256" key="13">
    <source>
        <dbReference type="PROSITE-ProRule" id="PRU00277"/>
    </source>
</evidence>
<organism evidence="16 17">
    <name type="scientific">Rhodoblastus acidophilus</name>
    <name type="common">Rhodopseudomonas acidophila</name>
    <dbReference type="NCBI Taxonomy" id="1074"/>
    <lineage>
        <taxon>Bacteria</taxon>
        <taxon>Pseudomonadati</taxon>
        <taxon>Pseudomonadota</taxon>
        <taxon>Alphaproteobacteria</taxon>
        <taxon>Hyphomicrobiales</taxon>
        <taxon>Rhodoblastaceae</taxon>
        <taxon>Rhodoblastus</taxon>
    </lineage>
</organism>
<evidence type="ECO:0000256" key="3">
    <source>
        <dbReference type="ARBA" id="ARBA00013194"/>
    </source>
</evidence>
<dbReference type="PANTHER" id="PTHR30560:SF3">
    <property type="entry name" value="TRIGGER FACTOR-LIKE PROTEIN TIG, CHLOROPLASTIC"/>
    <property type="match status" value="1"/>
</dbReference>
<dbReference type="InterPro" id="IPR027304">
    <property type="entry name" value="Trigger_fact/SurA_dom_sf"/>
</dbReference>
<comment type="subcellular location">
    <subcellularLocation>
        <location evidence="12">Cytoplasm</location>
    </subcellularLocation>
    <text evidence="12">About half TF is bound to the ribosome near the polypeptide exit tunnel while the other half is free in the cytoplasm.</text>
</comment>
<evidence type="ECO:0000256" key="5">
    <source>
        <dbReference type="ARBA" id="ARBA00022618"/>
    </source>
</evidence>
<dbReference type="InterPro" id="IPR037041">
    <property type="entry name" value="Trigger_fac_C_sf"/>
</dbReference>
<name>A0A6N8DMI2_RHOAC</name>
<keyword evidence="7 12" id="KW-0143">Chaperone</keyword>
<evidence type="ECO:0000256" key="11">
    <source>
        <dbReference type="ARBA" id="ARBA00029986"/>
    </source>
</evidence>
<evidence type="ECO:0000256" key="14">
    <source>
        <dbReference type="RuleBase" id="RU003914"/>
    </source>
</evidence>
<dbReference type="EMBL" id="WNKS01000010">
    <property type="protein sequence ID" value="MTV31730.1"/>
    <property type="molecule type" value="Genomic_DNA"/>
</dbReference>
<feature type="domain" description="PPIase FKBP-type" evidence="15">
    <location>
        <begin position="171"/>
        <end position="253"/>
    </location>
</feature>
<dbReference type="RefSeq" id="WP_155446416.1">
    <property type="nucleotide sequence ID" value="NZ_JAOQNR010000012.1"/>
</dbReference>
<dbReference type="InterPro" id="IPR036611">
    <property type="entry name" value="Trigger_fac_ribosome-bd_sf"/>
</dbReference>